<reference evidence="5" key="1">
    <citation type="submission" date="2016-06" db="UniProtKB">
        <authorList>
            <consortium name="WormBaseParasite"/>
        </authorList>
    </citation>
    <scope>IDENTIFICATION</scope>
</reference>
<dbReference type="InterPro" id="IPR059157">
    <property type="entry name" value="WDR36-Utp21_N"/>
</dbReference>
<dbReference type="OrthoDB" id="10250769at2759"/>
<feature type="repeat" description="WD" evidence="1">
    <location>
        <begin position="270"/>
        <end position="301"/>
    </location>
</feature>
<dbReference type="InterPro" id="IPR015943">
    <property type="entry name" value="WD40/YVTN_repeat-like_dom_sf"/>
</dbReference>
<dbReference type="SMART" id="SM00320">
    <property type="entry name" value="WD40"/>
    <property type="match status" value="6"/>
</dbReference>
<accession>A0A183IW07</accession>
<keyword evidence="4" id="KW-1185">Reference proteome</keyword>
<evidence type="ECO:0000313" key="3">
    <source>
        <dbReference type="EMBL" id="VDP14367.1"/>
    </source>
</evidence>
<proteinExistence type="predicted"/>
<feature type="domain" description="WDR36/Utp21 N-terminal" evidence="2">
    <location>
        <begin position="39"/>
        <end position="304"/>
    </location>
</feature>
<dbReference type="PROSITE" id="PS50082">
    <property type="entry name" value="WD_REPEATS_2"/>
    <property type="match status" value="2"/>
</dbReference>
<dbReference type="Proteomes" id="UP000270296">
    <property type="component" value="Unassembled WGS sequence"/>
</dbReference>
<feature type="repeat" description="WD" evidence="1">
    <location>
        <begin position="316"/>
        <end position="357"/>
    </location>
</feature>
<dbReference type="InterPro" id="IPR036322">
    <property type="entry name" value="WD40_repeat_dom_sf"/>
</dbReference>
<dbReference type="GO" id="GO:0006364">
    <property type="term" value="P:rRNA processing"/>
    <property type="evidence" value="ECO:0007669"/>
    <property type="project" value="TreeGrafter"/>
</dbReference>
<dbReference type="GO" id="GO:0032040">
    <property type="term" value="C:small-subunit processome"/>
    <property type="evidence" value="ECO:0007669"/>
    <property type="project" value="TreeGrafter"/>
</dbReference>
<dbReference type="WBParaSite" id="SBAD_0000809701-mRNA-1">
    <property type="protein sequence ID" value="SBAD_0000809701-mRNA-1"/>
    <property type="gene ID" value="SBAD_0000809701"/>
</dbReference>
<evidence type="ECO:0000313" key="4">
    <source>
        <dbReference type="Proteomes" id="UP000270296"/>
    </source>
</evidence>
<dbReference type="Gene3D" id="2.130.10.10">
    <property type="entry name" value="YVTN repeat-like/Quinoprotein amine dehydrogenase"/>
    <property type="match status" value="1"/>
</dbReference>
<dbReference type="InterPro" id="IPR001680">
    <property type="entry name" value="WD40_rpt"/>
</dbReference>
<evidence type="ECO:0000259" key="2">
    <source>
        <dbReference type="Pfam" id="PF25171"/>
    </source>
</evidence>
<dbReference type="PANTHER" id="PTHR22840:SF12">
    <property type="entry name" value="WD REPEAT-CONTAINING PROTEIN 36"/>
    <property type="match status" value="1"/>
</dbReference>
<name>A0A183IW07_9BILA</name>
<dbReference type="Pfam" id="PF25168">
    <property type="entry name" value="Beta-prop_WDR36-Utp21_2nd"/>
    <property type="match status" value="1"/>
</dbReference>
<dbReference type="EMBL" id="UZAM01010961">
    <property type="protein sequence ID" value="VDP14367.1"/>
    <property type="molecule type" value="Genomic_DNA"/>
</dbReference>
<dbReference type="Pfam" id="PF25171">
    <property type="entry name" value="Beta-prop_WDR36-Utp21_1st"/>
    <property type="match status" value="1"/>
</dbReference>
<keyword evidence="1" id="KW-0853">WD repeat</keyword>
<reference evidence="3 4" key="2">
    <citation type="submission" date="2018-11" db="EMBL/GenBank/DDBJ databases">
        <authorList>
            <consortium name="Pathogen Informatics"/>
        </authorList>
    </citation>
    <scope>NUCLEOTIDE SEQUENCE [LARGE SCALE GENOMIC DNA]</scope>
</reference>
<dbReference type="FunFam" id="2.130.10.10:FF:000109">
    <property type="entry name" value="WD repeat domain 36"/>
    <property type="match status" value="1"/>
</dbReference>
<evidence type="ECO:0000256" key="1">
    <source>
        <dbReference type="PROSITE-ProRule" id="PRU00221"/>
    </source>
</evidence>
<protein>
    <submittedName>
        <fullName evidence="5">WD_REPEATS_REGION domain-containing protein</fullName>
    </submittedName>
</protein>
<dbReference type="PANTHER" id="PTHR22840">
    <property type="entry name" value="WD REPEAT-CONTAINING PROTEIN 36"/>
    <property type="match status" value="1"/>
</dbReference>
<evidence type="ECO:0000313" key="5">
    <source>
        <dbReference type="WBParaSite" id="SBAD_0000809701-mRNA-1"/>
    </source>
</evidence>
<dbReference type="SUPFAM" id="SSF50978">
    <property type="entry name" value="WD40 repeat-like"/>
    <property type="match status" value="1"/>
</dbReference>
<gene>
    <name evidence="3" type="ORF">SBAD_LOCUS7804</name>
</gene>
<dbReference type="GO" id="GO:0034388">
    <property type="term" value="C:Pwp2p-containing subcomplex of 90S preribosome"/>
    <property type="evidence" value="ECO:0007669"/>
    <property type="project" value="TreeGrafter"/>
</dbReference>
<dbReference type="AlphaFoldDB" id="A0A183IW07"/>
<organism evidence="5">
    <name type="scientific">Soboliphyme baturini</name>
    <dbReference type="NCBI Taxonomy" id="241478"/>
    <lineage>
        <taxon>Eukaryota</taxon>
        <taxon>Metazoa</taxon>
        <taxon>Ecdysozoa</taxon>
        <taxon>Nematoda</taxon>
        <taxon>Enoplea</taxon>
        <taxon>Dorylaimia</taxon>
        <taxon>Dioctophymatida</taxon>
        <taxon>Dioctophymatoidea</taxon>
        <taxon>Soboliphymatidae</taxon>
        <taxon>Soboliphyme</taxon>
    </lineage>
</organism>
<sequence>MVAAACESHLFVRCKAVGLVTSAVPFALSFLKTSRAVMVYCAVENIVYKYTCSNMALIAVSDPFSQDIRRLAVDDRFVYVAYGHNVAVQRLNGPSKCVFSSHAADVNFLLPFGSHLLSVDSESHAKVWDVEAEEEYTEIIFDRTSFDVTAVCHPLTYINKVLFGSSQGSLRLINLKSNKLVYEFAGWSNAITVLEQSPALDVMAIGLADGRIFLHNLKFDESLFSFNQDCGPVTAIAFRTDDSSSMVTGTTIGRLTVWDLEKRSLDSMLDMAHDGAVLGLTALPREPIVLSSGQDNALKMWAFDSSAGAPRLLMCRQGHSRPPNFIRFHAASDFVLSGGDDSSLKLFDVAEEKHSKNLGVASFLRRSVAKKHKLDLDKNTLPGIICLDSNSTRESSWDNVVCCHRNSAIVTSWTTRRCRLGSHRFRHPRFKTDIDLRSACALCCRVSPCGNFVFIGYSTGHVDIFNI</sequence>